<evidence type="ECO:0000256" key="2">
    <source>
        <dbReference type="ARBA" id="ARBA00022475"/>
    </source>
</evidence>
<gene>
    <name evidence="7" type="ORF">NFRAN_0192</name>
</gene>
<protein>
    <submittedName>
        <fullName evidence="7">Polysaccharide biosynthesis protein</fullName>
    </submittedName>
</protein>
<reference evidence="7 8" key="1">
    <citation type="submission" date="2019-02" db="EMBL/GenBank/DDBJ databases">
        <authorList>
            <person name="Lehtovirta-Morley E L."/>
        </authorList>
    </citation>
    <scope>NUCLEOTIDE SEQUENCE [LARGE SCALE GENOMIC DNA]</scope>
    <source>
        <strain evidence="7">NFRAN1</strain>
    </source>
</reference>
<dbReference type="KEGG" id="nfn:NFRAN_0192"/>
<dbReference type="OrthoDB" id="12337at2157"/>
<comment type="subcellular location">
    <subcellularLocation>
        <location evidence="1">Cell membrane</location>
        <topology evidence="1">Multi-pass membrane protein</topology>
    </subcellularLocation>
</comment>
<feature type="transmembrane region" description="Helical" evidence="6">
    <location>
        <begin position="427"/>
        <end position="444"/>
    </location>
</feature>
<feature type="transmembrane region" description="Helical" evidence="6">
    <location>
        <begin position="289"/>
        <end position="313"/>
    </location>
</feature>
<evidence type="ECO:0000256" key="6">
    <source>
        <dbReference type="SAM" id="Phobius"/>
    </source>
</evidence>
<dbReference type="GO" id="GO:0005886">
    <property type="term" value="C:plasma membrane"/>
    <property type="evidence" value="ECO:0007669"/>
    <property type="project" value="UniProtKB-SubCell"/>
</dbReference>
<dbReference type="PANTHER" id="PTHR30250">
    <property type="entry name" value="PST FAMILY PREDICTED COLANIC ACID TRANSPORTER"/>
    <property type="match status" value="1"/>
</dbReference>
<organism evidence="7 8">
    <name type="scientific">Candidatus Nitrosocosmicus franklandianus</name>
    <dbReference type="NCBI Taxonomy" id="1798806"/>
    <lineage>
        <taxon>Archaea</taxon>
        <taxon>Nitrososphaerota</taxon>
        <taxon>Nitrososphaeria</taxon>
        <taxon>Nitrososphaerales</taxon>
        <taxon>Nitrososphaeraceae</taxon>
        <taxon>Candidatus Nitrosocosmicus</taxon>
    </lineage>
</organism>
<feature type="transmembrane region" description="Helical" evidence="6">
    <location>
        <begin position="373"/>
        <end position="395"/>
    </location>
</feature>
<dbReference type="RefSeq" id="WP_134482633.1">
    <property type="nucleotide sequence ID" value="NZ_LR216287.1"/>
</dbReference>
<proteinExistence type="predicted"/>
<accession>A0A484I5X7</accession>
<dbReference type="EMBL" id="LR216287">
    <property type="protein sequence ID" value="VFJ12513.1"/>
    <property type="molecule type" value="Genomic_DNA"/>
</dbReference>
<evidence type="ECO:0000313" key="8">
    <source>
        <dbReference type="Proteomes" id="UP000294299"/>
    </source>
</evidence>
<keyword evidence="2" id="KW-1003">Cell membrane</keyword>
<evidence type="ECO:0000256" key="4">
    <source>
        <dbReference type="ARBA" id="ARBA00022989"/>
    </source>
</evidence>
<feature type="transmembrane region" description="Helical" evidence="6">
    <location>
        <begin position="132"/>
        <end position="153"/>
    </location>
</feature>
<feature type="transmembrane region" description="Helical" evidence="6">
    <location>
        <begin position="319"/>
        <end position="342"/>
    </location>
</feature>
<evidence type="ECO:0000313" key="7">
    <source>
        <dbReference type="EMBL" id="VFJ12513.1"/>
    </source>
</evidence>
<dbReference type="AlphaFoldDB" id="A0A484I5X7"/>
<dbReference type="GeneID" id="39419770"/>
<sequence length="483" mass="53031">MNSIVSGFLFWLILSKITTPDVIGISSSIISFVTIFSIVSLVGMPGGIQRYLVRSINERKIDNVRGNINSSLFILSLGITGSCVLIFFIKDWIFYSFSLDLGLSIILFLTMGFLSAASLLNAIMVTTMNTRIIATSSIIGTVIKLSITLILVLSGIEVYGILTGYLLAPLVSTVILAMTIKRKILKRVDDVAHADIKIERFKSLRDIFVSGTSFWIPGVCNIIGSQLGTVLVLLSVGATQAGIYFISYSIATAIILINSVLSTIAYPAVSSMDDGRKSAVWRFMKISMLLTLPLSISAIFYSGEILGLFNNIYSEGSSYLQILLLSILPTTIMSGTSVLTYAYGNNRQVLSIGLFTNIPRILLYFVFVPLLGGIGAAFIYLLGSVIGCVVSLVIGKKIGLKVFWKKTSLIILIPVILLILFKFSGVHYILSIMTTLVLTYILFIRLKIIDKEDIDDITKILPPKISNLISMTFMRISKQVRKR</sequence>
<feature type="transmembrane region" description="Helical" evidence="6">
    <location>
        <begin position="159"/>
        <end position="180"/>
    </location>
</feature>
<evidence type="ECO:0000256" key="3">
    <source>
        <dbReference type="ARBA" id="ARBA00022692"/>
    </source>
</evidence>
<keyword evidence="8" id="KW-1185">Reference proteome</keyword>
<keyword evidence="4 6" id="KW-1133">Transmembrane helix</keyword>
<feature type="transmembrane region" description="Helical" evidence="6">
    <location>
        <begin position="402"/>
        <end position="421"/>
    </location>
</feature>
<evidence type="ECO:0000256" key="1">
    <source>
        <dbReference type="ARBA" id="ARBA00004651"/>
    </source>
</evidence>
<feature type="transmembrane region" description="Helical" evidence="6">
    <location>
        <begin position="101"/>
        <end position="120"/>
    </location>
</feature>
<feature type="transmembrane region" description="Helical" evidence="6">
    <location>
        <begin position="349"/>
        <end position="367"/>
    </location>
</feature>
<name>A0A484I5X7_9ARCH</name>
<keyword evidence="3 6" id="KW-0812">Transmembrane</keyword>
<dbReference type="Pfam" id="PF13440">
    <property type="entry name" value="Polysacc_synt_3"/>
    <property type="match status" value="1"/>
</dbReference>
<feature type="transmembrane region" description="Helical" evidence="6">
    <location>
        <begin position="242"/>
        <end position="269"/>
    </location>
</feature>
<dbReference type="Proteomes" id="UP000294299">
    <property type="component" value="Chromosome NFRAN"/>
</dbReference>
<dbReference type="PANTHER" id="PTHR30250:SF11">
    <property type="entry name" value="O-ANTIGEN TRANSPORTER-RELATED"/>
    <property type="match status" value="1"/>
</dbReference>
<feature type="transmembrane region" description="Helical" evidence="6">
    <location>
        <begin position="207"/>
        <end position="236"/>
    </location>
</feature>
<feature type="transmembrane region" description="Helical" evidence="6">
    <location>
        <begin position="30"/>
        <end position="48"/>
    </location>
</feature>
<dbReference type="InterPro" id="IPR050833">
    <property type="entry name" value="Poly_Biosynth_Transport"/>
</dbReference>
<feature type="transmembrane region" description="Helical" evidence="6">
    <location>
        <begin position="68"/>
        <end position="89"/>
    </location>
</feature>
<keyword evidence="5 6" id="KW-0472">Membrane</keyword>
<evidence type="ECO:0000256" key="5">
    <source>
        <dbReference type="ARBA" id="ARBA00023136"/>
    </source>
</evidence>